<proteinExistence type="predicted"/>
<dbReference type="AlphaFoldDB" id="A0A2S7U0B3"/>
<name>A0A2S7U0B3_9BACT</name>
<evidence type="ECO:0000313" key="2">
    <source>
        <dbReference type="Proteomes" id="UP000239907"/>
    </source>
</evidence>
<accession>A0A2S7U0B3</accession>
<reference evidence="1 2" key="1">
    <citation type="submission" date="2016-12" db="EMBL/GenBank/DDBJ databases">
        <title>Study of bacterial adaptation to deep sea.</title>
        <authorList>
            <person name="Song J."/>
            <person name="Yoshizawa S."/>
            <person name="Kogure K."/>
        </authorList>
    </citation>
    <scope>NUCLEOTIDE SEQUENCE [LARGE SCALE GENOMIC DNA]</scope>
    <source>
        <strain evidence="1 2">SAORIC-165</strain>
    </source>
</reference>
<gene>
    <name evidence="1" type="ORF">BSZ32_03390</name>
</gene>
<dbReference type="EMBL" id="MQWA01000001">
    <property type="protein sequence ID" value="PQJ27633.1"/>
    <property type="molecule type" value="Genomic_DNA"/>
</dbReference>
<comment type="caution">
    <text evidence="1">The sequence shown here is derived from an EMBL/GenBank/DDBJ whole genome shotgun (WGS) entry which is preliminary data.</text>
</comment>
<organism evidence="1 2">
    <name type="scientific">Rubritalea profundi</name>
    <dbReference type="NCBI Taxonomy" id="1658618"/>
    <lineage>
        <taxon>Bacteria</taxon>
        <taxon>Pseudomonadati</taxon>
        <taxon>Verrucomicrobiota</taxon>
        <taxon>Verrucomicrobiia</taxon>
        <taxon>Verrucomicrobiales</taxon>
        <taxon>Rubritaleaceae</taxon>
        <taxon>Rubritalea</taxon>
    </lineage>
</organism>
<dbReference type="Proteomes" id="UP000239907">
    <property type="component" value="Unassembled WGS sequence"/>
</dbReference>
<evidence type="ECO:0000313" key="1">
    <source>
        <dbReference type="EMBL" id="PQJ27633.1"/>
    </source>
</evidence>
<protein>
    <submittedName>
        <fullName evidence="1">Uncharacterized protein</fullName>
    </submittedName>
</protein>
<keyword evidence="2" id="KW-1185">Reference proteome</keyword>
<sequence>MSYEEYATNLGTGYELPGADADGDGIEQFYGTPPGTAERDAARELTITRTSAGVTQLVFSYDASTLTTWDVALSNDLSAWKALSKDVDYRIALTEIWTPAGSSQSLTRVTLEIMDASSFNFSSAESKYFMRLVVTPSS</sequence>